<accession>A0A177SLE6</accession>
<reference evidence="8 9" key="1">
    <citation type="submission" date="2016-03" db="EMBL/GenBank/DDBJ databases">
        <title>Draft Genome Assembly of Pseudomonas putida strain CBF10-2.</title>
        <authorList>
            <person name="Iyer R.S."/>
            <person name="Damania A."/>
        </authorList>
    </citation>
    <scope>NUCLEOTIDE SEQUENCE [LARGE SCALE GENOMIC DNA]</scope>
    <source>
        <strain evidence="8 9">CBF10-2</strain>
    </source>
</reference>
<feature type="chain" id="PRO_5008073691" evidence="5">
    <location>
        <begin position="22"/>
        <end position="321"/>
    </location>
</feature>
<proteinExistence type="inferred from homology"/>
<keyword evidence="4" id="KW-0574">Periplasm</keyword>
<keyword evidence="3 5" id="KW-0732">Signal</keyword>
<organism evidence="8 9">
    <name type="scientific">Pseudomonas putida</name>
    <name type="common">Arthrobacter siderocapsulatus</name>
    <dbReference type="NCBI Taxonomy" id="303"/>
    <lineage>
        <taxon>Bacteria</taxon>
        <taxon>Pseudomonadati</taxon>
        <taxon>Pseudomonadota</taxon>
        <taxon>Gammaproteobacteria</taxon>
        <taxon>Pseudomonadales</taxon>
        <taxon>Pseudomonadaceae</taxon>
        <taxon>Pseudomonas</taxon>
    </lineage>
</organism>
<dbReference type="Pfam" id="PF03888">
    <property type="entry name" value="MucB_RseB"/>
    <property type="match status" value="1"/>
</dbReference>
<comment type="subcellular location">
    <subcellularLocation>
        <location evidence="1">Periplasm</location>
    </subcellularLocation>
</comment>
<sequence>MRALPLIPLLFSGCLTLPAHAANSSTEAADWLNRLARADQEQSYQGTFVYERNGSFSTHDIWHRVQNGKVSERLLQLDGPAQEVVRVDGQTQCVSGGLVAGVGNATQSVARVLDPLKLMNWYDLSVAGQSRVAGRDVVIVTLRPRDQHRYAFELHLDKQTALPLKSLLINDKEQLLERFQFTRLDTRDIPDDAELKPSANCRAVAQAADKPHEAVAGWRSEWLPPGFELVNSSVRKDADGKHSVSSLMYDDGLARFSVFLEALDGGGGFDTRTQLGPTVAVSRQLTTPKGEVMVTVVGEIPIGTAEHVALSMRPQDAQASQ</sequence>
<dbReference type="InterPro" id="IPR038484">
    <property type="entry name" value="MucB/RseB_C_sf"/>
</dbReference>
<feature type="domain" description="MucB/RseB N-terminal" evidence="6">
    <location>
        <begin position="28"/>
        <end position="198"/>
    </location>
</feature>
<evidence type="ECO:0000259" key="7">
    <source>
        <dbReference type="Pfam" id="PF17188"/>
    </source>
</evidence>
<gene>
    <name evidence="8" type="ORF">AYO28_21320</name>
</gene>
<dbReference type="EMBL" id="LUCV01000025">
    <property type="protein sequence ID" value="OAI91380.1"/>
    <property type="molecule type" value="Genomic_DNA"/>
</dbReference>
<feature type="signal peptide" evidence="5">
    <location>
        <begin position="1"/>
        <end position="21"/>
    </location>
</feature>
<dbReference type="Pfam" id="PF17188">
    <property type="entry name" value="MucB_RseB_C"/>
    <property type="match status" value="1"/>
</dbReference>
<dbReference type="InterPro" id="IPR033434">
    <property type="entry name" value="MucB/RseB_N"/>
</dbReference>
<comment type="similarity">
    <text evidence="2">Belongs to the RseB family.</text>
</comment>
<dbReference type="CDD" id="cd16327">
    <property type="entry name" value="RseB"/>
    <property type="match status" value="1"/>
</dbReference>
<evidence type="ECO:0000259" key="6">
    <source>
        <dbReference type="Pfam" id="PF03888"/>
    </source>
</evidence>
<dbReference type="InterPro" id="IPR033436">
    <property type="entry name" value="MucB/RseB_C"/>
</dbReference>
<evidence type="ECO:0000256" key="4">
    <source>
        <dbReference type="ARBA" id="ARBA00022764"/>
    </source>
</evidence>
<dbReference type="PIRSF" id="PIRSF005427">
    <property type="entry name" value="RseB"/>
    <property type="match status" value="1"/>
</dbReference>
<feature type="domain" description="MucB/RseB C-terminal" evidence="7">
    <location>
        <begin position="215"/>
        <end position="313"/>
    </location>
</feature>
<evidence type="ECO:0000256" key="2">
    <source>
        <dbReference type="ARBA" id="ARBA00008150"/>
    </source>
</evidence>
<dbReference type="GO" id="GO:0045152">
    <property type="term" value="F:antisigma factor binding"/>
    <property type="evidence" value="ECO:0007669"/>
    <property type="project" value="TreeGrafter"/>
</dbReference>
<dbReference type="RefSeq" id="WP_064303393.1">
    <property type="nucleotide sequence ID" value="NZ_LUCV01000025.1"/>
</dbReference>
<dbReference type="Proteomes" id="UP000077752">
    <property type="component" value="Unassembled WGS sequence"/>
</dbReference>
<dbReference type="Gene3D" id="3.30.200.100">
    <property type="entry name" value="MucB/RseB, C-terminal domain"/>
    <property type="match status" value="1"/>
</dbReference>
<dbReference type="PANTHER" id="PTHR38782">
    <property type="match status" value="1"/>
</dbReference>
<evidence type="ECO:0000256" key="3">
    <source>
        <dbReference type="ARBA" id="ARBA00022729"/>
    </source>
</evidence>
<protein>
    <submittedName>
        <fullName evidence="8">RNA polymerase subunit sigma</fullName>
    </submittedName>
</protein>
<dbReference type="AlphaFoldDB" id="A0A177SLE6"/>
<dbReference type="PANTHER" id="PTHR38782:SF1">
    <property type="entry name" value="SIGMA-E FACTOR REGULATORY PROTEIN RSEB"/>
    <property type="match status" value="1"/>
</dbReference>
<dbReference type="GO" id="GO:0032885">
    <property type="term" value="P:regulation of polysaccharide biosynthetic process"/>
    <property type="evidence" value="ECO:0007669"/>
    <property type="project" value="TreeGrafter"/>
</dbReference>
<evidence type="ECO:0000256" key="1">
    <source>
        <dbReference type="ARBA" id="ARBA00004418"/>
    </source>
</evidence>
<comment type="caution">
    <text evidence="8">The sequence shown here is derived from an EMBL/GenBank/DDBJ whole genome shotgun (WGS) entry which is preliminary data.</text>
</comment>
<dbReference type="GO" id="GO:0030288">
    <property type="term" value="C:outer membrane-bounded periplasmic space"/>
    <property type="evidence" value="ECO:0007669"/>
    <property type="project" value="TreeGrafter"/>
</dbReference>
<evidence type="ECO:0000256" key="5">
    <source>
        <dbReference type="SAM" id="SignalP"/>
    </source>
</evidence>
<dbReference type="InterPro" id="IPR005588">
    <property type="entry name" value="MucB_RseB"/>
</dbReference>
<evidence type="ECO:0000313" key="8">
    <source>
        <dbReference type="EMBL" id="OAI91380.1"/>
    </source>
</evidence>
<evidence type="ECO:0000313" key="9">
    <source>
        <dbReference type="Proteomes" id="UP000077752"/>
    </source>
</evidence>
<dbReference type="Gene3D" id="2.50.20.10">
    <property type="entry name" value="Lipoprotein localisation LolA/LolB/LppX"/>
    <property type="match status" value="1"/>
</dbReference>
<name>A0A177SLE6_PSEPU</name>